<reference evidence="2" key="1">
    <citation type="journal article" date="2019" name="Sci. Rep.">
        <title>Draft genome of Tanacetum cinerariifolium, the natural source of mosquito coil.</title>
        <authorList>
            <person name="Yamashiro T."/>
            <person name="Shiraishi A."/>
            <person name="Satake H."/>
            <person name="Nakayama K."/>
        </authorList>
    </citation>
    <scope>NUCLEOTIDE SEQUENCE</scope>
</reference>
<sequence length="130" mass="13465">GAPQDALKDQGYFDNGCSRHVTGNISYLTEFKEHDGGYVAFGGGAKGGKITGKGTIRTGLLDSKCDVCKVFCLGCATFTKGLDAAVLIGLSSLTGAAALEELCLAVLIGTMPDLVKIAVGAKFLLELEKF</sequence>
<protein>
    <submittedName>
        <fullName evidence="2">Ribonuclease H-like domain-containing protein</fullName>
    </submittedName>
</protein>
<name>A0A699HLU2_TANCI</name>
<dbReference type="InterPro" id="IPR054722">
    <property type="entry name" value="PolX-like_BBD"/>
</dbReference>
<evidence type="ECO:0000313" key="2">
    <source>
        <dbReference type="EMBL" id="GEY21787.1"/>
    </source>
</evidence>
<feature type="domain" description="Retrovirus-related Pol polyprotein from transposon TNT 1-94-like beta-barrel" evidence="1">
    <location>
        <begin position="12"/>
        <end position="61"/>
    </location>
</feature>
<dbReference type="AlphaFoldDB" id="A0A699HLU2"/>
<feature type="non-terminal residue" evidence="2">
    <location>
        <position position="1"/>
    </location>
</feature>
<proteinExistence type="predicted"/>
<organism evidence="2">
    <name type="scientific">Tanacetum cinerariifolium</name>
    <name type="common">Dalmatian daisy</name>
    <name type="synonym">Chrysanthemum cinerariifolium</name>
    <dbReference type="NCBI Taxonomy" id="118510"/>
    <lineage>
        <taxon>Eukaryota</taxon>
        <taxon>Viridiplantae</taxon>
        <taxon>Streptophyta</taxon>
        <taxon>Embryophyta</taxon>
        <taxon>Tracheophyta</taxon>
        <taxon>Spermatophyta</taxon>
        <taxon>Magnoliopsida</taxon>
        <taxon>eudicotyledons</taxon>
        <taxon>Gunneridae</taxon>
        <taxon>Pentapetalae</taxon>
        <taxon>asterids</taxon>
        <taxon>campanulids</taxon>
        <taxon>Asterales</taxon>
        <taxon>Asteraceae</taxon>
        <taxon>Asteroideae</taxon>
        <taxon>Anthemideae</taxon>
        <taxon>Anthemidinae</taxon>
        <taxon>Tanacetum</taxon>
    </lineage>
</organism>
<comment type="caution">
    <text evidence="2">The sequence shown here is derived from an EMBL/GenBank/DDBJ whole genome shotgun (WGS) entry which is preliminary data.</text>
</comment>
<evidence type="ECO:0000259" key="1">
    <source>
        <dbReference type="Pfam" id="PF22936"/>
    </source>
</evidence>
<dbReference type="EMBL" id="BKCJ010160736">
    <property type="protein sequence ID" value="GEY21787.1"/>
    <property type="molecule type" value="Genomic_DNA"/>
</dbReference>
<gene>
    <name evidence="2" type="ORF">Tci_393761</name>
</gene>
<accession>A0A699HLU2</accession>
<dbReference type="Pfam" id="PF22936">
    <property type="entry name" value="Pol_BBD"/>
    <property type="match status" value="1"/>
</dbReference>